<keyword evidence="4" id="KW-0288">FMN</keyword>
<keyword evidence="5" id="KW-0560">Oxidoreductase</keyword>
<dbReference type="PANTHER" id="PTHR32332:SF20">
    <property type="entry name" value="2-NITROPROPANE DIOXYGENASE-LIKE PROTEIN"/>
    <property type="match status" value="1"/>
</dbReference>
<evidence type="ECO:0000256" key="3">
    <source>
        <dbReference type="ARBA" id="ARBA00022630"/>
    </source>
</evidence>
<evidence type="ECO:0000256" key="5">
    <source>
        <dbReference type="ARBA" id="ARBA00023002"/>
    </source>
</evidence>
<evidence type="ECO:0000256" key="2">
    <source>
        <dbReference type="ARBA" id="ARBA00013457"/>
    </source>
</evidence>
<sequence length="326" mass="35082">MKTRITELLGIEYPIICGGMFQVGRAELAAAVSEAGGLGVITSKTQGTPEALRQEIRKIKALTNKPFAVNLNLFPSQTATPNEDFIDILIEEGVKIVETSGRSPKDLMPKLKENGFIVLHKVAGVKYAISAEKLGVDAVIIVGNETGGHPGMSDVGTLVMLPRIVDSVKIPVIAGGGYADGRGLVSALAFGAEGVVMGTRFMATEEAPIHENVKRWMVESDETNTIIIQRNIGSASRVALNAVSKEVDRLEREGATIEQLMPLITGQRAKHVYFEGDLDGGIWSCGQSVGLIKEILSIKDLFAQITEEAKKSIDFINKRMSVHSNV</sequence>
<keyword evidence="6" id="KW-0503">Monooxygenase</keyword>
<evidence type="ECO:0000256" key="1">
    <source>
        <dbReference type="ARBA" id="ARBA00003535"/>
    </source>
</evidence>
<dbReference type="GO" id="GO:0018580">
    <property type="term" value="F:nitronate monooxygenase activity"/>
    <property type="evidence" value="ECO:0007669"/>
    <property type="project" value="InterPro"/>
</dbReference>
<dbReference type="Pfam" id="PF03060">
    <property type="entry name" value="NMO"/>
    <property type="match status" value="1"/>
</dbReference>
<dbReference type="InterPro" id="IPR013785">
    <property type="entry name" value="Aldolase_TIM"/>
</dbReference>
<keyword evidence="8" id="KW-1185">Reference proteome</keyword>
<evidence type="ECO:0000256" key="4">
    <source>
        <dbReference type="ARBA" id="ARBA00022643"/>
    </source>
</evidence>
<dbReference type="Proteomes" id="UP000677265">
    <property type="component" value="Unassembled WGS sequence"/>
</dbReference>
<dbReference type="InterPro" id="IPR004136">
    <property type="entry name" value="NMO"/>
</dbReference>
<evidence type="ECO:0000313" key="6">
    <source>
        <dbReference type="EMBL" id="MBS4180372.1"/>
    </source>
</evidence>
<evidence type="ECO:0000313" key="8">
    <source>
        <dbReference type="Proteomes" id="UP000677265"/>
    </source>
</evidence>
<dbReference type="CDD" id="cd04730">
    <property type="entry name" value="NPD_like"/>
    <property type="match status" value="1"/>
</dbReference>
<keyword evidence="3" id="KW-0285">Flavoprotein</keyword>
<dbReference type="RefSeq" id="WP_213140366.1">
    <property type="nucleotide sequence ID" value="NZ_JAGYPE020000001.1"/>
</dbReference>
<proteinExistence type="predicted"/>
<dbReference type="EMBL" id="JAGYPE010000001">
    <property type="protein sequence ID" value="MBS4180372.1"/>
    <property type="molecule type" value="Genomic_DNA"/>
</dbReference>
<dbReference type="Gene3D" id="3.20.20.70">
    <property type="entry name" value="Aldolase class I"/>
    <property type="match status" value="1"/>
</dbReference>
<dbReference type="AlphaFoldDB" id="A0A942SUH5"/>
<protein>
    <recommendedName>
        <fullName evidence="2">Probable nitronate monooxygenase</fullName>
    </recommendedName>
</protein>
<reference evidence="6" key="1">
    <citation type="submission" date="2021-05" db="EMBL/GenBank/DDBJ databases">
        <title>Novel Bacillus species.</title>
        <authorList>
            <person name="Liu G."/>
        </authorList>
    </citation>
    <scope>NUCLEOTIDE SEQUENCE</scope>
    <source>
        <strain evidence="6 8">FJAT-50051</strain>
    </source>
</reference>
<name>A0A942SUH5_9BACI</name>
<comment type="function">
    <text evidence="1">Nitronate monooxygenase that uses molecular oxygen to catalyze the oxidative denitrification of alkyl nitronates. Acts on propionate 3-nitronate (P3N), the presumed physiological substrate. Probably functions in the detoxification of P3N, a metabolic poison produced by plants and fungi as a defense mechanism.</text>
</comment>
<dbReference type="PANTHER" id="PTHR32332">
    <property type="entry name" value="2-NITROPROPANE DIOXYGENASE"/>
    <property type="match status" value="1"/>
</dbReference>
<dbReference type="SUPFAM" id="SSF51412">
    <property type="entry name" value="Inosine monophosphate dehydrogenase (IMPDH)"/>
    <property type="match status" value="1"/>
</dbReference>
<dbReference type="EMBL" id="JAGYPE020000001">
    <property type="protein sequence ID" value="MCH6263957.1"/>
    <property type="molecule type" value="Genomic_DNA"/>
</dbReference>
<gene>
    <name evidence="7" type="ORF">KHB02_000265</name>
    <name evidence="6" type="ORF">KHB02_03095</name>
</gene>
<organism evidence="6">
    <name type="scientific">Neobacillus citreus</name>
    <dbReference type="NCBI Taxonomy" id="2833578"/>
    <lineage>
        <taxon>Bacteria</taxon>
        <taxon>Bacillati</taxon>
        <taxon>Bacillota</taxon>
        <taxon>Bacilli</taxon>
        <taxon>Bacillales</taxon>
        <taxon>Bacillaceae</taxon>
        <taxon>Neobacillus</taxon>
    </lineage>
</organism>
<accession>A0A942SUH5</accession>
<comment type="caution">
    <text evidence="6">The sequence shown here is derived from an EMBL/GenBank/DDBJ whole genome shotgun (WGS) entry which is preliminary data.</text>
</comment>
<evidence type="ECO:0000313" key="7">
    <source>
        <dbReference type="EMBL" id="MCH6263957.1"/>
    </source>
</evidence>